<dbReference type="AlphaFoldDB" id="A0A395XN99"/>
<accession>A0A395XN99</accession>
<keyword evidence="1" id="KW-0175">Coiled coil</keyword>
<dbReference type="PANTHER" id="PTHR41248">
    <property type="entry name" value="NORD PROTEIN"/>
    <property type="match status" value="1"/>
</dbReference>
<feature type="coiled-coil region" evidence="1">
    <location>
        <begin position="323"/>
        <end position="357"/>
    </location>
</feature>
<dbReference type="EMBL" id="QSAJ01000006">
    <property type="protein sequence ID" value="RGW54795.1"/>
    <property type="molecule type" value="Genomic_DNA"/>
</dbReference>
<comment type="caution">
    <text evidence="2">The sequence shown here is derived from an EMBL/GenBank/DDBJ whole genome shotgun (WGS) entry which is preliminary data.</text>
</comment>
<sequence length="596" mass="69655">MEEQELIEAKRARNFIWTAAEKYEFEPMFLAFSPDGTADMYLNLIIGLAYKWYDQEKIDAFFNQLGGKNQELYEGLLWIGLENALYPKEEKIRSALRDIRKEYARESLRRYRKYKEYSRIDQIRNGHCREILGQPSGLKEEDEQILHAFSFSEDMSTDQILEQTRENLWKYFAYRPTEKKKGNYFLQKVSGAFQSFGKVSATYVRARNYDDQNTFFDGKSGIMERGRHYIFQLSLQRNPEETKRYVEACFGKSIYSQEYQEKIEQKLCVGNHKNCHLLFTKGNSRAGEDGLKESETEKNRNKIYTGENELSKIKGKREKKEIREFQAESVRQYEKNKKHYEQNYVIYQNAIRRLTEKLKICLEEQEERFPEKAAHGKLNPREVWKAVYLDDPRVFERKEEVEIPGFSVDILIDASSSRKQMQEQIAAQAYILSKSLKQCKIPVQIYSYCSIRGYTILHIFPNCKEEREDELFRYVAAGNNRDGLAFRAAGHLMENGEKRKRILLVLTDASPQDDQDSGEGAFYKNKEYTDLLAIQDTAKEVQNLKQKGIQVIGIFMGSARSGEVAGKIFGQNLIKIRNISDFSQAVGRVLQEIVFS</sequence>
<dbReference type="Gene3D" id="3.40.50.410">
    <property type="entry name" value="von Willebrand factor, type A domain"/>
    <property type="match status" value="1"/>
</dbReference>
<evidence type="ECO:0000313" key="3">
    <source>
        <dbReference type="Proteomes" id="UP000266376"/>
    </source>
</evidence>
<name>A0A395XN99_9FIRM</name>
<reference evidence="2 3" key="1">
    <citation type="submission" date="2018-08" db="EMBL/GenBank/DDBJ databases">
        <title>A genome reference for cultivated species of the human gut microbiota.</title>
        <authorList>
            <person name="Zou Y."/>
            <person name="Xue W."/>
            <person name="Luo G."/>
        </authorList>
    </citation>
    <scope>NUCLEOTIDE SEQUENCE [LARGE SCALE GENOMIC DNA]</scope>
    <source>
        <strain evidence="2 3">AF12-11</strain>
    </source>
</reference>
<proteinExistence type="predicted"/>
<gene>
    <name evidence="2" type="ORF">DWV67_03435</name>
</gene>
<dbReference type="Proteomes" id="UP000266376">
    <property type="component" value="Unassembled WGS sequence"/>
</dbReference>
<dbReference type="InterPro" id="IPR036465">
    <property type="entry name" value="vWFA_dom_sf"/>
</dbReference>
<dbReference type="SUPFAM" id="SSF53300">
    <property type="entry name" value="vWA-like"/>
    <property type="match status" value="1"/>
</dbReference>
<evidence type="ECO:0000256" key="1">
    <source>
        <dbReference type="SAM" id="Coils"/>
    </source>
</evidence>
<protein>
    <recommendedName>
        <fullName evidence="4">Nitric oxide reductase activation protein</fullName>
    </recommendedName>
</protein>
<evidence type="ECO:0000313" key="2">
    <source>
        <dbReference type="EMBL" id="RGW54795.1"/>
    </source>
</evidence>
<organism evidence="2 3">
    <name type="scientific">Dorea formicigenerans</name>
    <dbReference type="NCBI Taxonomy" id="39486"/>
    <lineage>
        <taxon>Bacteria</taxon>
        <taxon>Bacillati</taxon>
        <taxon>Bacillota</taxon>
        <taxon>Clostridia</taxon>
        <taxon>Lachnospirales</taxon>
        <taxon>Lachnospiraceae</taxon>
        <taxon>Dorea</taxon>
    </lineage>
</organism>
<dbReference type="InterPro" id="IPR051928">
    <property type="entry name" value="NorD/CobT"/>
</dbReference>
<dbReference type="PANTHER" id="PTHR41248:SF1">
    <property type="entry name" value="NORD PROTEIN"/>
    <property type="match status" value="1"/>
</dbReference>
<evidence type="ECO:0008006" key="4">
    <source>
        <dbReference type="Google" id="ProtNLM"/>
    </source>
</evidence>